<reference evidence="2" key="1">
    <citation type="journal article" date="2019" name="Sci. Rep.">
        <title>Draft genome of Tanacetum cinerariifolium, the natural source of mosquito coil.</title>
        <authorList>
            <person name="Yamashiro T."/>
            <person name="Shiraishi A."/>
            <person name="Satake H."/>
            <person name="Nakayama K."/>
        </authorList>
    </citation>
    <scope>NUCLEOTIDE SEQUENCE</scope>
</reference>
<sequence>MCYLRSDEYAYSVCYCDIDLGSDEYAYSVLVMAPWERMGKPTQCDMLCGTFWGTIFLTGLKCYKVPETGHRIKWTNRKCRITIDLYLCHVEEKLIMRKLEGKWIIKNEMRMILKDGTISKFPRYTSSKEEEEKEDEEEEEEENEEEEKE</sequence>
<gene>
    <name evidence="2" type="ORF">Tci_050579</name>
</gene>
<organism evidence="2">
    <name type="scientific">Tanacetum cinerariifolium</name>
    <name type="common">Dalmatian daisy</name>
    <name type="synonym">Chrysanthemum cinerariifolium</name>
    <dbReference type="NCBI Taxonomy" id="118510"/>
    <lineage>
        <taxon>Eukaryota</taxon>
        <taxon>Viridiplantae</taxon>
        <taxon>Streptophyta</taxon>
        <taxon>Embryophyta</taxon>
        <taxon>Tracheophyta</taxon>
        <taxon>Spermatophyta</taxon>
        <taxon>Magnoliopsida</taxon>
        <taxon>eudicotyledons</taxon>
        <taxon>Gunneridae</taxon>
        <taxon>Pentapetalae</taxon>
        <taxon>asterids</taxon>
        <taxon>campanulids</taxon>
        <taxon>Asterales</taxon>
        <taxon>Asteraceae</taxon>
        <taxon>Asteroideae</taxon>
        <taxon>Anthemideae</taxon>
        <taxon>Anthemidinae</taxon>
        <taxon>Tanacetum</taxon>
    </lineage>
</organism>
<name>A0A6L2MXA8_TANCI</name>
<evidence type="ECO:0000313" key="2">
    <source>
        <dbReference type="EMBL" id="GEU78601.1"/>
    </source>
</evidence>
<accession>A0A6L2MXA8</accession>
<feature type="region of interest" description="Disordered" evidence="1">
    <location>
        <begin position="123"/>
        <end position="149"/>
    </location>
</feature>
<evidence type="ECO:0000256" key="1">
    <source>
        <dbReference type="SAM" id="MobiDB-lite"/>
    </source>
</evidence>
<dbReference type="EMBL" id="BKCJ010007707">
    <property type="protein sequence ID" value="GEU78601.1"/>
    <property type="molecule type" value="Genomic_DNA"/>
</dbReference>
<feature type="compositionally biased region" description="Acidic residues" evidence="1">
    <location>
        <begin position="129"/>
        <end position="149"/>
    </location>
</feature>
<protein>
    <submittedName>
        <fullName evidence="2">Uncharacterized protein</fullName>
    </submittedName>
</protein>
<proteinExistence type="predicted"/>
<dbReference type="AlphaFoldDB" id="A0A6L2MXA8"/>
<comment type="caution">
    <text evidence="2">The sequence shown here is derived from an EMBL/GenBank/DDBJ whole genome shotgun (WGS) entry which is preliminary data.</text>
</comment>